<protein>
    <submittedName>
        <fullName evidence="2">Uncharacterized protein LOC104779547</fullName>
    </submittedName>
</protein>
<reference evidence="2" key="2">
    <citation type="submission" date="2025-08" db="UniProtKB">
        <authorList>
            <consortium name="RefSeq"/>
        </authorList>
    </citation>
    <scope>IDENTIFICATION</scope>
    <source>
        <tissue evidence="2">Leaf</tissue>
    </source>
</reference>
<evidence type="ECO:0000313" key="2">
    <source>
        <dbReference type="RefSeq" id="XP_010502213.1"/>
    </source>
</evidence>
<dbReference type="PANTHER" id="PTHR31228:SF36">
    <property type="entry name" value="CYSTATIN_MONELLIN SUPERFAMILY PROTEIN"/>
    <property type="match status" value="1"/>
</dbReference>
<sequence>MADDFPDWTIEDVSPYMKYEAGSVPEYAFIPCIRRGVDEEPHLTPDEELRLMTKQVAETQGFDMDFKQFRCIFNYLPLDFNDNDFVMEPETPRELMDRLSLGALAGYNDERNTRYEFVKVIKANLYTTATTAVMYFITFEGKGPSYDQPRGFRAKVCYFYHEPPKYISCDLIPEKKVHSIDAAEKEDAKKPRLTEELSTV</sequence>
<reference evidence="1" key="1">
    <citation type="journal article" date="2014" name="Nat. Commun.">
        <title>The emerging biofuel crop Camelina sativa retains a highly undifferentiated hexaploid genome structure.</title>
        <authorList>
            <person name="Kagale S."/>
            <person name="Koh C."/>
            <person name="Nixon J."/>
            <person name="Bollina V."/>
            <person name="Clarke W.E."/>
            <person name="Tuteja R."/>
            <person name="Spillane C."/>
            <person name="Robinson S.J."/>
            <person name="Links M.G."/>
            <person name="Clarke C."/>
            <person name="Higgins E.E."/>
            <person name="Huebert T."/>
            <person name="Sharpe A.G."/>
            <person name="Parkin I.A."/>
        </authorList>
    </citation>
    <scope>NUCLEOTIDE SEQUENCE [LARGE SCALE GENOMIC DNA]</scope>
    <source>
        <strain evidence="1">cv. DH55</strain>
    </source>
</reference>
<organism evidence="1 2">
    <name type="scientific">Camelina sativa</name>
    <name type="common">False flax</name>
    <name type="synonym">Myagrum sativum</name>
    <dbReference type="NCBI Taxonomy" id="90675"/>
    <lineage>
        <taxon>Eukaryota</taxon>
        <taxon>Viridiplantae</taxon>
        <taxon>Streptophyta</taxon>
        <taxon>Embryophyta</taxon>
        <taxon>Tracheophyta</taxon>
        <taxon>Spermatophyta</taxon>
        <taxon>Magnoliopsida</taxon>
        <taxon>eudicotyledons</taxon>
        <taxon>Gunneridae</taxon>
        <taxon>Pentapetalae</taxon>
        <taxon>rosids</taxon>
        <taxon>malvids</taxon>
        <taxon>Brassicales</taxon>
        <taxon>Brassicaceae</taxon>
        <taxon>Camelineae</taxon>
        <taxon>Camelina</taxon>
    </lineage>
</organism>
<proteinExistence type="predicted"/>
<name>A0ABM0YK29_CAMSA</name>
<dbReference type="GeneID" id="104779547"/>
<dbReference type="InterPro" id="IPR006525">
    <property type="entry name" value="Cystatin-related_pln"/>
</dbReference>
<evidence type="ECO:0000313" key="1">
    <source>
        <dbReference type="Proteomes" id="UP000694864"/>
    </source>
</evidence>
<gene>
    <name evidence="2" type="primary">LOC104779547</name>
</gene>
<accession>A0ABM0YK29</accession>
<dbReference type="NCBIfam" id="TIGR01638">
    <property type="entry name" value="Atha_cystat_rel"/>
    <property type="match status" value="1"/>
</dbReference>
<dbReference type="RefSeq" id="XP_010502213.1">
    <property type="nucleotide sequence ID" value="XM_010503911.1"/>
</dbReference>
<dbReference type="PANTHER" id="PTHR31228">
    <property type="entry name" value="CYSTATIN/MONELLIN SUPERFAMILY PROTEIN"/>
    <property type="match status" value="1"/>
</dbReference>
<keyword evidence="1" id="KW-1185">Reference proteome</keyword>
<dbReference type="Proteomes" id="UP000694864">
    <property type="component" value="Chromosome 4"/>
</dbReference>